<dbReference type="EMBL" id="MU006236">
    <property type="protein sequence ID" value="KAF2821836.1"/>
    <property type="molecule type" value="Genomic_DNA"/>
</dbReference>
<feature type="compositionally biased region" description="Acidic residues" evidence="15">
    <location>
        <begin position="590"/>
        <end position="599"/>
    </location>
</feature>
<evidence type="ECO:0000256" key="13">
    <source>
        <dbReference type="ARBA" id="ARBA00080494"/>
    </source>
</evidence>
<feature type="domain" description="SPX" evidence="17">
    <location>
        <begin position="1"/>
        <end position="148"/>
    </location>
</feature>
<reference evidence="18" key="1">
    <citation type="journal article" date="2020" name="Stud. Mycol.">
        <title>101 Dothideomycetes genomes: a test case for predicting lifestyles and emergence of pathogens.</title>
        <authorList>
            <person name="Haridas S."/>
            <person name="Albert R."/>
            <person name="Binder M."/>
            <person name="Bloem J."/>
            <person name="Labutti K."/>
            <person name="Salamov A."/>
            <person name="Andreopoulos B."/>
            <person name="Baker S."/>
            <person name="Barry K."/>
            <person name="Bills G."/>
            <person name="Bluhm B."/>
            <person name="Cannon C."/>
            <person name="Castanera R."/>
            <person name="Culley D."/>
            <person name="Daum C."/>
            <person name="Ezra D."/>
            <person name="Gonzalez J."/>
            <person name="Henrissat B."/>
            <person name="Kuo A."/>
            <person name="Liang C."/>
            <person name="Lipzen A."/>
            <person name="Lutzoni F."/>
            <person name="Magnuson J."/>
            <person name="Mondo S."/>
            <person name="Nolan M."/>
            <person name="Ohm R."/>
            <person name="Pangilinan J."/>
            <person name="Park H.-J."/>
            <person name="Ramirez L."/>
            <person name="Alfaro M."/>
            <person name="Sun H."/>
            <person name="Tritt A."/>
            <person name="Yoshinaga Y."/>
            <person name="Zwiers L.-H."/>
            <person name="Turgeon B."/>
            <person name="Goodwin S."/>
            <person name="Spatafora J."/>
            <person name="Crous P."/>
            <person name="Grigoriev I."/>
        </authorList>
    </citation>
    <scope>NUCLEOTIDE SEQUENCE</scope>
    <source>
        <strain evidence="18">CBS 113818</strain>
    </source>
</reference>
<dbReference type="AlphaFoldDB" id="A0A6A6ZLL1"/>
<dbReference type="OrthoDB" id="6493944at2759"/>
<evidence type="ECO:0000256" key="11">
    <source>
        <dbReference type="ARBA" id="ARBA00067464"/>
    </source>
</evidence>
<dbReference type="GO" id="GO:0042144">
    <property type="term" value="P:vacuole fusion, non-autophagic"/>
    <property type="evidence" value="ECO:0007669"/>
    <property type="project" value="TreeGrafter"/>
</dbReference>
<keyword evidence="4" id="KW-0926">Vacuole</keyword>
<keyword evidence="6 16" id="KW-0812">Transmembrane</keyword>
<comment type="cofactor">
    <cofactor evidence="1">
        <name>Mn(2+)</name>
        <dbReference type="ChEBI" id="CHEBI:29035"/>
    </cofactor>
</comment>
<evidence type="ECO:0000256" key="10">
    <source>
        <dbReference type="ARBA" id="ARBA00061390"/>
    </source>
</evidence>
<feature type="region of interest" description="Disordered" evidence="15">
    <location>
        <begin position="496"/>
        <end position="530"/>
    </location>
</feature>
<comment type="catalytic activity">
    <reaction evidence="9">
        <text>[phosphate](n) + ATP = [phosphate](n+1) + ADP</text>
        <dbReference type="Rhea" id="RHEA:19573"/>
        <dbReference type="Rhea" id="RHEA-COMP:9859"/>
        <dbReference type="Rhea" id="RHEA-COMP:14280"/>
        <dbReference type="ChEBI" id="CHEBI:16838"/>
        <dbReference type="ChEBI" id="CHEBI:30616"/>
        <dbReference type="ChEBI" id="CHEBI:456216"/>
        <dbReference type="EC" id="2.7.4.1"/>
    </reaction>
    <physiologicalReaction direction="left-to-right" evidence="9">
        <dbReference type="Rhea" id="RHEA:19574"/>
    </physiologicalReaction>
</comment>
<dbReference type="Proteomes" id="UP000799424">
    <property type="component" value="Unassembled WGS sequence"/>
</dbReference>
<evidence type="ECO:0000256" key="4">
    <source>
        <dbReference type="ARBA" id="ARBA00022554"/>
    </source>
</evidence>
<evidence type="ECO:0000256" key="3">
    <source>
        <dbReference type="ARBA" id="ARBA00012960"/>
    </source>
</evidence>
<evidence type="ECO:0000256" key="9">
    <source>
        <dbReference type="ARBA" id="ARBA00050204"/>
    </source>
</evidence>
<keyword evidence="5" id="KW-0808">Transferase</keyword>
<feature type="compositionally biased region" description="Basic and acidic residues" evidence="15">
    <location>
        <begin position="544"/>
        <end position="556"/>
    </location>
</feature>
<evidence type="ECO:0000313" key="19">
    <source>
        <dbReference type="Proteomes" id="UP000799424"/>
    </source>
</evidence>
<feature type="compositionally biased region" description="Basic and acidic residues" evidence="15">
    <location>
        <begin position="571"/>
        <end position="584"/>
    </location>
</feature>
<dbReference type="GO" id="GO:0033254">
    <property type="term" value="C:vacuolar transporter chaperone complex"/>
    <property type="evidence" value="ECO:0007669"/>
    <property type="project" value="TreeGrafter"/>
</dbReference>
<dbReference type="Pfam" id="PF02656">
    <property type="entry name" value="DUF202"/>
    <property type="match status" value="1"/>
</dbReference>
<evidence type="ECO:0000256" key="2">
    <source>
        <dbReference type="ARBA" id="ARBA00004128"/>
    </source>
</evidence>
<evidence type="ECO:0000256" key="12">
    <source>
        <dbReference type="ARBA" id="ARBA00075894"/>
    </source>
</evidence>
<dbReference type="InterPro" id="IPR051572">
    <property type="entry name" value="VTC_Complex_Subunit"/>
</dbReference>
<dbReference type="InterPro" id="IPR003807">
    <property type="entry name" value="DUF202"/>
</dbReference>
<evidence type="ECO:0000259" key="17">
    <source>
        <dbReference type="PROSITE" id="PS51382"/>
    </source>
</evidence>
<protein>
    <recommendedName>
        <fullName evidence="11">Vacuolar transporter chaperone complex subunit 4</fullName>
        <ecNumber evidence="3">2.7.4.1</ecNumber>
    </recommendedName>
    <alternativeName>
        <fullName evidence="13">Polyphosphate kinase</fullName>
    </alternativeName>
    <alternativeName>
        <fullName evidence="12">SPX-dependent polyphosphate polymerase VTC subunit 4</fullName>
    </alternativeName>
    <alternativeName>
        <fullName evidence="14">Vacuolar membrane polyphosphate polymerase catalytic subunit</fullName>
    </alternativeName>
</protein>
<dbReference type="GO" id="GO:0006799">
    <property type="term" value="P:polyphosphate biosynthetic process"/>
    <property type="evidence" value="ECO:0007669"/>
    <property type="project" value="UniProtKB-ARBA"/>
</dbReference>
<evidence type="ECO:0000313" key="18">
    <source>
        <dbReference type="EMBL" id="KAF2821836.1"/>
    </source>
</evidence>
<dbReference type="PANTHER" id="PTHR46140">
    <property type="entry name" value="VACUOLAR TRANSPORTER CHAPERONE 1-RELATED"/>
    <property type="match status" value="1"/>
</dbReference>
<comment type="similarity">
    <text evidence="10">Belongs to the VTC4 family.</text>
</comment>
<evidence type="ECO:0000256" key="5">
    <source>
        <dbReference type="ARBA" id="ARBA00022679"/>
    </source>
</evidence>
<gene>
    <name evidence="18" type="ORF">CC86DRAFT_410914</name>
</gene>
<dbReference type="InterPro" id="IPR042267">
    <property type="entry name" value="VTC_sf"/>
</dbReference>
<name>A0A6A6ZLL1_9PLEO</name>
<dbReference type="FunFam" id="3.20.100.30:FF:000001">
    <property type="entry name" value="Vacuolar transporter chaperone 4"/>
    <property type="match status" value="1"/>
</dbReference>
<evidence type="ECO:0000256" key="8">
    <source>
        <dbReference type="ARBA" id="ARBA00023136"/>
    </source>
</evidence>
<organism evidence="18 19">
    <name type="scientific">Ophiobolus disseminans</name>
    <dbReference type="NCBI Taxonomy" id="1469910"/>
    <lineage>
        <taxon>Eukaryota</taxon>
        <taxon>Fungi</taxon>
        <taxon>Dikarya</taxon>
        <taxon>Ascomycota</taxon>
        <taxon>Pezizomycotina</taxon>
        <taxon>Dothideomycetes</taxon>
        <taxon>Pleosporomycetidae</taxon>
        <taxon>Pleosporales</taxon>
        <taxon>Pleosporineae</taxon>
        <taxon>Phaeosphaeriaceae</taxon>
        <taxon>Ophiobolus</taxon>
    </lineage>
</organism>
<dbReference type="GO" id="GO:0008976">
    <property type="term" value="F:polyphosphate kinase activity"/>
    <property type="evidence" value="ECO:0007669"/>
    <property type="project" value="UniProtKB-EC"/>
</dbReference>
<feature type="transmembrane region" description="Helical" evidence="16">
    <location>
        <begin position="716"/>
        <end position="738"/>
    </location>
</feature>
<feature type="region of interest" description="Disordered" evidence="15">
    <location>
        <begin position="544"/>
        <end position="599"/>
    </location>
</feature>
<proteinExistence type="inferred from homology"/>
<dbReference type="Pfam" id="PF09359">
    <property type="entry name" value="VTC"/>
    <property type="match status" value="1"/>
</dbReference>
<evidence type="ECO:0000256" key="6">
    <source>
        <dbReference type="ARBA" id="ARBA00022692"/>
    </source>
</evidence>
<dbReference type="PROSITE" id="PS51382">
    <property type="entry name" value="SPX"/>
    <property type="match status" value="1"/>
</dbReference>
<dbReference type="GO" id="GO:0016237">
    <property type="term" value="P:microautophagy"/>
    <property type="evidence" value="ECO:0007669"/>
    <property type="project" value="TreeGrafter"/>
</dbReference>
<evidence type="ECO:0000256" key="1">
    <source>
        <dbReference type="ARBA" id="ARBA00001936"/>
    </source>
</evidence>
<dbReference type="CDD" id="cd07751">
    <property type="entry name" value="PolyPPase_VTC4_like"/>
    <property type="match status" value="1"/>
</dbReference>
<keyword evidence="19" id="KW-1185">Reference proteome</keyword>
<dbReference type="GO" id="GO:0007034">
    <property type="term" value="P:vacuolar transport"/>
    <property type="evidence" value="ECO:0007669"/>
    <property type="project" value="TreeGrafter"/>
</dbReference>
<dbReference type="PANTHER" id="PTHR46140:SF1">
    <property type="entry name" value="VACUOLAR TRANSPORTER CHAPERONE COMPLEX SUBUNIT 4-RELATED"/>
    <property type="match status" value="1"/>
</dbReference>
<evidence type="ECO:0000256" key="14">
    <source>
        <dbReference type="ARBA" id="ARBA00081313"/>
    </source>
</evidence>
<keyword evidence="7 16" id="KW-1133">Transmembrane helix</keyword>
<comment type="subcellular location">
    <subcellularLocation>
        <location evidence="2">Vacuole membrane</location>
        <topology evidence="2">Multi-pass membrane protein</topology>
    </subcellularLocation>
</comment>
<dbReference type="InterPro" id="IPR018966">
    <property type="entry name" value="VTC_domain"/>
</dbReference>
<keyword evidence="8 16" id="KW-0472">Membrane</keyword>
<dbReference type="InterPro" id="IPR004331">
    <property type="entry name" value="SPX_dom"/>
</dbReference>
<dbReference type="Gene3D" id="3.20.100.30">
    <property type="entry name" value="VTC, catalytic tunnel domain"/>
    <property type="match status" value="1"/>
</dbReference>
<evidence type="ECO:0000256" key="16">
    <source>
        <dbReference type="SAM" id="Phobius"/>
    </source>
</evidence>
<dbReference type="CDD" id="cd14480">
    <property type="entry name" value="SPX_VTC2_like"/>
    <property type="match status" value="1"/>
</dbReference>
<feature type="transmembrane region" description="Helical" evidence="16">
    <location>
        <begin position="759"/>
        <end position="777"/>
    </location>
</feature>
<dbReference type="GO" id="GO:0000329">
    <property type="term" value="C:fungal-type vacuole membrane"/>
    <property type="evidence" value="ECO:0007669"/>
    <property type="project" value="TreeGrafter"/>
</dbReference>
<dbReference type="EC" id="2.7.4.1" evidence="3"/>
<sequence>MRFGQQLKQSLNKEWVFYYIDYEKLKSALREHHAWDHDAEQAYIGQLDKELDKVYTFQRVKAEEIIRRIAASEKEVNDAVASAQQETQGELSKEAEEGFDLLEEDLSDIIADVHDLARFTQLNYTGFQKIIKKHDKITGMWLKPVFASNLQRKPFFQDNYDSYVIKLSRLYDIVRTRGNPIKGDSAAGGKQQNFVRQTTKYWVHPDNIVELKLIILKHLPVLVFNPNKEFNEEDAAITSIYFDNTETWELYQGRLKKTEGAEAIRLRWYGGMSTDTIFIERKTHREDWTGEESVKARFKLKEKNVNSYLRGEMRPEQVFEKERREQKRSEKDIASDEQLAREIQYRVLTRKLVPVTRSFYHRTAFQLPGDARVRISLDTELTMTREDNLDGRKRAGDNWRRMDIGVDWPFKQLPAEDKELFPYAVLEVKLQTQAGGEPPQWIRDLTSSHLVEAVPKFSKYIHGTATLNPKRIKLIPYWYPQMDVDIRKPVSHKFGIERPGASNDISTSGNLDDDSDDEAGVGALPTANGIDDDDRLRRLREARDAMEQTEMDRQRDYGTLTNGNDPNTLDIEERVAAGRNRDDDYPIYDSDSDDEDDGYEAAKRKGGLTYYKKWAEHHAAIVGSAIWTGLNKAIPKPTPTDVGDGGFALGVPTWKQSGEVKRFKAPKGKRIHVPVRVEPKVQLATERTFLSWLEFSILLGSIAATLLNFGDTLSFAAAWAFTIIACLALMYSAGLYLWRVKKIRERRAVTYHDKWGPSLLCLGLFLAVSVSFGYRFGKGGIEGGLKG</sequence>
<evidence type="ECO:0000256" key="7">
    <source>
        <dbReference type="ARBA" id="ARBA00022989"/>
    </source>
</evidence>
<evidence type="ECO:0000256" key="15">
    <source>
        <dbReference type="SAM" id="MobiDB-lite"/>
    </source>
</evidence>
<accession>A0A6A6ZLL1</accession>